<feature type="transmembrane region" description="Helical" evidence="1">
    <location>
        <begin position="85"/>
        <end position="105"/>
    </location>
</feature>
<sequence length="201" mass="23073">MIFYGTNSSRLKDGQLPNVTCPNCQTQTSMTYSVFGKYAYIYWIPIFPMGKVNVLECNSCKRTYKLKELPEQIQRKFETEKHTGIPILHFSGLAIILLIIAYFTYSSSKHKDAEADYVKNPAIGDVYSVLSESKGQYTTMKVTGVTNDSVYVIFNNYEIDKRSAIYKIDKAENYSDLVDGYTKQEIVSLYTEKTIYNIDRD</sequence>
<organism evidence="2 3">
    <name type="scientific">Algibacter pectinivorans</name>
    <dbReference type="NCBI Taxonomy" id="870482"/>
    <lineage>
        <taxon>Bacteria</taxon>
        <taxon>Pseudomonadati</taxon>
        <taxon>Bacteroidota</taxon>
        <taxon>Flavobacteriia</taxon>
        <taxon>Flavobacteriales</taxon>
        <taxon>Flavobacteriaceae</taxon>
        <taxon>Algibacter</taxon>
    </lineage>
</organism>
<protein>
    <submittedName>
        <fullName evidence="2">Uncharacterized protein</fullName>
    </submittedName>
</protein>
<keyword evidence="1" id="KW-0812">Transmembrane</keyword>
<evidence type="ECO:0000256" key="1">
    <source>
        <dbReference type="SAM" id="Phobius"/>
    </source>
</evidence>
<dbReference type="AlphaFoldDB" id="A0A1I1Q3P7"/>
<proteinExistence type="predicted"/>
<keyword evidence="1" id="KW-0472">Membrane</keyword>
<gene>
    <name evidence="2" type="ORF">SAMN04487987_105157</name>
</gene>
<keyword evidence="1" id="KW-1133">Transmembrane helix</keyword>
<keyword evidence="3" id="KW-1185">Reference proteome</keyword>
<evidence type="ECO:0000313" key="3">
    <source>
        <dbReference type="Proteomes" id="UP000199439"/>
    </source>
</evidence>
<name>A0A1I1Q3P7_9FLAO</name>
<accession>A0A1I1Q3P7</accession>
<dbReference type="STRING" id="870482.SAMN04487987_105157"/>
<evidence type="ECO:0000313" key="2">
    <source>
        <dbReference type="EMBL" id="SFD16669.1"/>
    </source>
</evidence>
<dbReference type="OrthoDB" id="766141at2"/>
<dbReference type="RefSeq" id="WP_092851520.1">
    <property type="nucleotide sequence ID" value="NZ_FOMI01000005.1"/>
</dbReference>
<dbReference type="EMBL" id="FOMI01000005">
    <property type="protein sequence ID" value="SFD16669.1"/>
    <property type="molecule type" value="Genomic_DNA"/>
</dbReference>
<dbReference type="Proteomes" id="UP000199439">
    <property type="component" value="Unassembled WGS sequence"/>
</dbReference>
<reference evidence="3" key="1">
    <citation type="submission" date="2016-10" db="EMBL/GenBank/DDBJ databases">
        <authorList>
            <person name="Varghese N."/>
            <person name="Submissions S."/>
        </authorList>
    </citation>
    <scope>NUCLEOTIDE SEQUENCE [LARGE SCALE GENOMIC DNA]</scope>
    <source>
        <strain evidence="3">DSM 25730</strain>
    </source>
</reference>